<dbReference type="EMBL" id="BLQM01000085">
    <property type="protein sequence ID" value="GMH61469.1"/>
    <property type="molecule type" value="Genomic_DNA"/>
</dbReference>
<sequence>MSERRSSTMRSATSSMSSGRSDSLFSTPFNSASRTGTISSAVFNLTTTMVGGGVLSLPYAFSKSGLLTGYLLLLLFACVSDFTVYSLVSCSRRSGEATFEGVARAGLGHTGYVVCLICVILTTFLAVIGYSVLLRDLLLPLATHFIDDRITKGFWGNEIMCITAGLVTPLMFMKSLTALKPMGVVGCTTIFCLAMCIAYRTSTCVDDPQYIYEDTLAPSDYPEPKDLGDYITWTGKAMDVLDSIPIFICTFVCHFNVLPVHHELHTPTRNRLRTLIHTTFTVTSLFYAFVGTVGSFVGRCPYFVNANFDVLDVQGNILNNFSDDDPIMNIGRACLSCTITLAFPLLVVPCRDMIVRLGVKLLKNDDEDLNASLLKGDALNNSSHLRSISQNSAETVKDPNKFITVAATLFVFWGGLSVACVVDDIEVVWDVLGSTISILIAFLLPSACYLVLAKVRRRPRHDLSVSAGLSEMNVCPDAAANAAGDDNTDYNTDSEYGSPMLRRPGMPGEKKTTNLRRVFAYVILFSFTPLMMVCTWNAITNLIENNS</sequence>
<gene>
    <name evidence="8" type="ORF">TL16_g03262</name>
</gene>
<feature type="transmembrane region" description="Helical" evidence="6">
    <location>
        <begin position="184"/>
        <end position="202"/>
    </location>
</feature>
<reference evidence="9" key="1">
    <citation type="journal article" date="2023" name="Commun. Biol.">
        <title>Genome analysis of Parmales, the sister group of diatoms, reveals the evolutionary specialization of diatoms from phago-mixotrophs to photoautotrophs.</title>
        <authorList>
            <person name="Ban H."/>
            <person name="Sato S."/>
            <person name="Yoshikawa S."/>
            <person name="Yamada K."/>
            <person name="Nakamura Y."/>
            <person name="Ichinomiya M."/>
            <person name="Sato N."/>
            <person name="Blanc-Mathieu R."/>
            <person name="Endo H."/>
            <person name="Kuwata A."/>
            <person name="Ogata H."/>
        </authorList>
    </citation>
    <scope>NUCLEOTIDE SEQUENCE [LARGE SCALE GENOMIC DNA]</scope>
</reference>
<evidence type="ECO:0000256" key="3">
    <source>
        <dbReference type="ARBA" id="ARBA00022989"/>
    </source>
</evidence>
<dbReference type="PANTHER" id="PTHR22950">
    <property type="entry name" value="AMINO ACID TRANSPORTER"/>
    <property type="match status" value="1"/>
</dbReference>
<comment type="caution">
    <text evidence="8">The sequence shown here is derived from an EMBL/GenBank/DDBJ whole genome shotgun (WGS) entry which is preliminary data.</text>
</comment>
<dbReference type="GO" id="GO:0016020">
    <property type="term" value="C:membrane"/>
    <property type="evidence" value="ECO:0007669"/>
    <property type="project" value="UniProtKB-SubCell"/>
</dbReference>
<evidence type="ECO:0000256" key="4">
    <source>
        <dbReference type="ARBA" id="ARBA00023136"/>
    </source>
</evidence>
<keyword evidence="2 6" id="KW-0812">Transmembrane</keyword>
<evidence type="ECO:0000313" key="8">
    <source>
        <dbReference type="EMBL" id="GMH61469.1"/>
    </source>
</evidence>
<dbReference type="AlphaFoldDB" id="A0A9W6ZW05"/>
<feature type="transmembrane region" description="Helical" evidence="6">
    <location>
        <begin position="109"/>
        <end position="133"/>
    </location>
</feature>
<feature type="transmembrane region" description="Helical" evidence="6">
    <location>
        <begin position="243"/>
        <end position="262"/>
    </location>
</feature>
<keyword evidence="3 6" id="KW-1133">Transmembrane helix</keyword>
<feature type="transmembrane region" description="Helical" evidence="6">
    <location>
        <begin position="274"/>
        <end position="297"/>
    </location>
</feature>
<feature type="domain" description="Amino acid transporter transmembrane" evidence="7">
    <location>
        <begin position="35"/>
        <end position="455"/>
    </location>
</feature>
<dbReference type="InterPro" id="IPR013057">
    <property type="entry name" value="AA_transpt_TM"/>
</dbReference>
<feature type="transmembrane region" description="Helical" evidence="6">
    <location>
        <begin position="67"/>
        <end position="88"/>
    </location>
</feature>
<feature type="transmembrane region" description="Helical" evidence="6">
    <location>
        <begin position="402"/>
        <end position="419"/>
    </location>
</feature>
<evidence type="ECO:0000256" key="6">
    <source>
        <dbReference type="SAM" id="Phobius"/>
    </source>
</evidence>
<evidence type="ECO:0000259" key="7">
    <source>
        <dbReference type="Pfam" id="PF01490"/>
    </source>
</evidence>
<feature type="transmembrane region" description="Helical" evidence="6">
    <location>
        <begin position="431"/>
        <end position="452"/>
    </location>
</feature>
<protein>
    <recommendedName>
        <fullName evidence="7">Amino acid transporter transmembrane domain-containing protein</fullName>
    </recommendedName>
</protein>
<dbReference type="Pfam" id="PF01490">
    <property type="entry name" value="Aa_trans"/>
    <property type="match status" value="1"/>
</dbReference>
<proteinExistence type="predicted"/>
<name>A0A9W6ZW05_9STRA</name>
<keyword evidence="4 6" id="KW-0472">Membrane</keyword>
<dbReference type="PANTHER" id="PTHR22950:SF652">
    <property type="entry name" value="TRANSMEMBRANE AMINO ACID TRANSPORTER FAMILY PROTEIN"/>
    <property type="match status" value="1"/>
</dbReference>
<organism evidence="8 9">
    <name type="scientific">Triparma laevis f. inornata</name>
    <dbReference type="NCBI Taxonomy" id="1714386"/>
    <lineage>
        <taxon>Eukaryota</taxon>
        <taxon>Sar</taxon>
        <taxon>Stramenopiles</taxon>
        <taxon>Ochrophyta</taxon>
        <taxon>Bolidophyceae</taxon>
        <taxon>Parmales</taxon>
        <taxon>Triparmaceae</taxon>
        <taxon>Triparma</taxon>
    </lineage>
</organism>
<feature type="transmembrane region" description="Helical" evidence="6">
    <location>
        <begin position="41"/>
        <end position="61"/>
    </location>
</feature>
<accession>A0A9W6ZW05</accession>
<evidence type="ECO:0000256" key="1">
    <source>
        <dbReference type="ARBA" id="ARBA00004141"/>
    </source>
</evidence>
<feature type="transmembrane region" description="Helical" evidence="6">
    <location>
        <begin position="153"/>
        <end position="172"/>
    </location>
</feature>
<feature type="transmembrane region" description="Helical" evidence="6">
    <location>
        <begin position="330"/>
        <end position="348"/>
    </location>
</feature>
<dbReference type="GO" id="GO:0015179">
    <property type="term" value="F:L-amino acid transmembrane transporter activity"/>
    <property type="evidence" value="ECO:0007669"/>
    <property type="project" value="TreeGrafter"/>
</dbReference>
<evidence type="ECO:0000256" key="2">
    <source>
        <dbReference type="ARBA" id="ARBA00022692"/>
    </source>
</evidence>
<feature type="region of interest" description="Disordered" evidence="5">
    <location>
        <begin position="1"/>
        <end position="23"/>
    </location>
</feature>
<feature type="compositionally biased region" description="Low complexity" evidence="5">
    <location>
        <begin position="8"/>
        <end position="23"/>
    </location>
</feature>
<comment type="subcellular location">
    <subcellularLocation>
        <location evidence="1">Membrane</location>
        <topology evidence="1">Multi-pass membrane protein</topology>
    </subcellularLocation>
</comment>
<evidence type="ECO:0000313" key="9">
    <source>
        <dbReference type="Proteomes" id="UP001162640"/>
    </source>
</evidence>
<evidence type="ECO:0000256" key="5">
    <source>
        <dbReference type="SAM" id="MobiDB-lite"/>
    </source>
</evidence>
<feature type="transmembrane region" description="Helical" evidence="6">
    <location>
        <begin position="518"/>
        <end position="539"/>
    </location>
</feature>
<dbReference type="Proteomes" id="UP001162640">
    <property type="component" value="Unassembled WGS sequence"/>
</dbReference>